<dbReference type="SMART" id="SM00042">
    <property type="entry name" value="CUB"/>
    <property type="match status" value="1"/>
</dbReference>
<dbReference type="Proteomes" id="UP001158576">
    <property type="component" value="Chromosome 1"/>
</dbReference>
<dbReference type="Gene3D" id="3.40.50.410">
    <property type="entry name" value="von Willebrand factor, type A domain"/>
    <property type="match status" value="1"/>
</dbReference>
<accession>A0ABN7STZ9</accession>
<dbReference type="CDD" id="cd00041">
    <property type="entry name" value="CUB"/>
    <property type="match status" value="1"/>
</dbReference>
<dbReference type="InterPro" id="IPR050525">
    <property type="entry name" value="ECM_Assembly_Org"/>
</dbReference>
<dbReference type="SUPFAM" id="SSF49854">
    <property type="entry name" value="Spermadhesin, CUB domain"/>
    <property type="match status" value="1"/>
</dbReference>
<evidence type="ECO:0000259" key="5">
    <source>
        <dbReference type="PROSITE" id="PS50234"/>
    </source>
</evidence>
<reference evidence="6 7" key="1">
    <citation type="submission" date="2021-04" db="EMBL/GenBank/DDBJ databases">
        <authorList>
            <person name="Bliznina A."/>
        </authorList>
    </citation>
    <scope>NUCLEOTIDE SEQUENCE [LARGE SCALE GENOMIC DNA]</scope>
</reference>
<feature type="signal peptide" evidence="3">
    <location>
        <begin position="1"/>
        <end position="19"/>
    </location>
</feature>
<evidence type="ECO:0000313" key="6">
    <source>
        <dbReference type="EMBL" id="CAG5107562.1"/>
    </source>
</evidence>
<dbReference type="Gene3D" id="2.60.120.290">
    <property type="entry name" value="Spermadhesin, CUB domain"/>
    <property type="match status" value="1"/>
</dbReference>
<feature type="domain" description="VWFA" evidence="5">
    <location>
        <begin position="181"/>
        <end position="354"/>
    </location>
</feature>
<evidence type="ECO:0000313" key="7">
    <source>
        <dbReference type="Proteomes" id="UP001158576"/>
    </source>
</evidence>
<name>A0ABN7STZ9_OIKDI</name>
<dbReference type="CDD" id="cd01450">
    <property type="entry name" value="vWFA_subfamily_ECM"/>
    <property type="match status" value="1"/>
</dbReference>
<dbReference type="InterPro" id="IPR035914">
    <property type="entry name" value="Sperma_CUB_dom_sf"/>
</dbReference>
<dbReference type="InterPro" id="IPR002035">
    <property type="entry name" value="VWF_A"/>
</dbReference>
<dbReference type="PROSITE" id="PS01180">
    <property type="entry name" value="CUB"/>
    <property type="match status" value="1"/>
</dbReference>
<keyword evidence="7" id="KW-1185">Reference proteome</keyword>
<proteinExistence type="predicted"/>
<dbReference type="EMBL" id="OU015566">
    <property type="protein sequence ID" value="CAG5107562.1"/>
    <property type="molecule type" value="Genomic_DNA"/>
</dbReference>
<evidence type="ECO:0000256" key="3">
    <source>
        <dbReference type="SAM" id="SignalP"/>
    </source>
</evidence>
<dbReference type="InterPro" id="IPR036465">
    <property type="entry name" value="vWFA_dom_sf"/>
</dbReference>
<gene>
    <name evidence="6" type="ORF">OKIOD_LOCUS12152</name>
</gene>
<dbReference type="SUPFAM" id="SSF53300">
    <property type="entry name" value="vWA-like"/>
    <property type="match status" value="1"/>
</dbReference>
<keyword evidence="1" id="KW-1015">Disulfide bond</keyword>
<dbReference type="PANTHER" id="PTHR24020">
    <property type="entry name" value="COLLAGEN ALPHA"/>
    <property type="match status" value="1"/>
</dbReference>
<sequence>MRVLPFLLAVISAQECSSGSKDLTLTPGATGEDVARATIAKVWQVIATWDSKYEERDFFLRYAYAETNYGVVIVHDVQQIWALSEEQFKTAQKAPMVSRVSSEFNVNFAALEFDEMNIPTYSMLALFLLLDDMNVFPIPFSIDDQATIYASVTSNTLDEFKDSVNDLDQITQNECSSKSLDIIFLVDESGSVGIQNFNLIKNFLVDYASDSNIAADATRIGVRPFSSSTYLYFALDDYKTKNIIHELQNMPYNGGGTDTATGLDAALGDFGNDRPESVKFLVTVTDGASNSFDATKAAADRVKADPRNIQSFAIGVAGANMDELEAIATSKDNIYMLNGFSDFDPIKNNLQNKICEGNVENNNGGDSQIGGSTSQPGKLIMKLGMSGKDNFDVKSTGPLTFYISRTNPQPGPAVYDKTFEITTSNLNTWVNQNVGSGHQWIYLGAYNYKPSKALISLNINSGGATSPEDPDPVVCQPNAQCVGGTCQCFDQYANIDGECVFDRCASANCFNGYECAPDTGDCYCPEDHLELDGNCYAAECPESVVEVHNNELGYATGEITSPWFEHGAEYPHNFDCTYEFETIRAEGSCYEVILEQPFGIEASANCENDRLEIFGVLNADQVNMDHYFERDYDTAVLCGRACTAETGWVGKVCGNHLKIRFRSDHMVSDIGWKIKWILRPKEDCDCHCEECDEWDGEYPMCDYKNVRPKNRNPGNK</sequence>
<keyword evidence="3" id="KW-0732">Signal</keyword>
<comment type="caution">
    <text evidence="2">Lacks conserved residue(s) required for the propagation of feature annotation.</text>
</comment>
<organism evidence="6 7">
    <name type="scientific">Oikopleura dioica</name>
    <name type="common">Tunicate</name>
    <dbReference type="NCBI Taxonomy" id="34765"/>
    <lineage>
        <taxon>Eukaryota</taxon>
        <taxon>Metazoa</taxon>
        <taxon>Chordata</taxon>
        <taxon>Tunicata</taxon>
        <taxon>Appendicularia</taxon>
        <taxon>Copelata</taxon>
        <taxon>Oikopleuridae</taxon>
        <taxon>Oikopleura</taxon>
    </lineage>
</organism>
<dbReference type="Pfam" id="PF00431">
    <property type="entry name" value="CUB"/>
    <property type="match status" value="1"/>
</dbReference>
<feature type="domain" description="CUB" evidence="4">
    <location>
        <begin position="540"/>
        <end position="679"/>
    </location>
</feature>
<evidence type="ECO:0000256" key="2">
    <source>
        <dbReference type="PROSITE-ProRule" id="PRU00059"/>
    </source>
</evidence>
<dbReference type="PANTHER" id="PTHR24020:SF84">
    <property type="entry name" value="VWFA DOMAIN-CONTAINING PROTEIN"/>
    <property type="match status" value="1"/>
</dbReference>
<dbReference type="PROSITE" id="PS50234">
    <property type="entry name" value="VWFA"/>
    <property type="match status" value="1"/>
</dbReference>
<protein>
    <submittedName>
        <fullName evidence="6">Oidioi.mRNA.OKI2018_I69.chr1.g3387.t1.cds</fullName>
    </submittedName>
</protein>
<dbReference type="Pfam" id="PF00092">
    <property type="entry name" value="VWA"/>
    <property type="match status" value="1"/>
</dbReference>
<evidence type="ECO:0000256" key="1">
    <source>
        <dbReference type="ARBA" id="ARBA00023157"/>
    </source>
</evidence>
<feature type="chain" id="PRO_5045941592" evidence="3">
    <location>
        <begin position="20"/>
        <end position="716"/>
    </location>
</feature>
<dbReference type="SMART" id="SM00327">
    <property type="entry name" value="VWA"/>
    <property type="match status" value="1"/>
</dbReference>
<dbReference type="PRINTS" id="PR00453">
    <property type="entry name" value="VWFADOMAIN"/>
</dbReference>
<evidence type="ECO:0000259" key="4">
    <source>
        <dbReference type="PROSITE" id="PS01180"/>
    </source>
</evidence>
<dbReference type="InterPro" id="IPR000859">
    <property type="entry name" value="CUB_dom"/>
</dbReference>